<evidence type="ECO:0000256" key="7">
    <source>
        <dbReference type="SAM" id="Phobius"/>
    </source>
</evidence>
<dbReference type="SMART" id="SM00220">
    <property type="entry name" value="S_TKc"/>
    <property type="match status" value="1"/>
</dbReference>
<keyword evidence="10" id="KW-1185">Reference proteome</keyword>
<dbReference type="GO" id="GO:0005524">
    <property type="term" value="F:ATP binding"/>
    <property type="evidence" value="ECO:0007669"/>
    <property type="project" value="UniProtKB-KW"/>
</dbReference>
<proteinExistence type="predicted"/>
<accession>A0A328VEJ5</accession>
<evidence type="ECO:0000256" key="6">
    <source>
        <dbReference type="ARBA" id="ARBA00022840"/>
    </source>
</evidence>
<dbReference type="Gene3D" id="1.10.510.10">
    <property type="entry name" value="Transferase(Phosphotransferase) domain 1"/>
    <property type="match status" value="1"/>
</dbReference>
<dbReference type="InterPro" id="IPR000719">
    <property type="entry name" value="Prot_kinase_dom"/>
</dbReference>
<feature type="domain" description="Protein kinase" evidence="8">
    <location>
        <begin position="14"/>
        <end position="275"/>
    </location>
</feature>
<keyword evidence="7" id="KW-0812">Transmembrane</keyword>
<gene>
    <name evidence="9" type="ORF">A4R35_11225</name>
</gene>
<evidence type="ECO:0000256" key="1">
    <source>
        <dbReference type="ARBA" id="ARBA00012513"/>
    </source>
</evidence>
<sequence length="328" mass="37311">MQGVYSPGTRIDHYEIVRMLGHGGMNRVYLARDLHNQELVVLKFPNSELIGDIAVFERYKREAEVGHRINHPYVQRLLNVDEPRSEDYLVMEYIKGRSLRQILEEHAPEPLPVAEALRIAIQICEALAYCHEHGVFHRDIKPENILIQENGDVKIIDFGIALLEGARRVTWRGLSSTVGTPDYMSPEQLKGERGTARSDIYAVGIILYEMLCGRTPFEGENVFAIMNQHVSQDPPSILKYNPQLSPELATVVMRAIRRDPQKRYQSMQELLHDLRNLEEVKPVPYTPDPVQLGQTGRLVLIASLVIIALSLAIIAFGFLVQFLHHTAH</sequence>
<dbReference type="SUPFAM" id="SSF56112">
    <property type="entry name" value="Protein kinase-like (PK-like)"/>
    <property type="match status" value="1"/>
</dbReference>
<dbReference type="PROSITE" id="PS50011">
    <property type="entry name" value="PROTEIN_KINASE_DOM"/>
    <property type="match status" value="1"/>
</dbReference>
<keyword evidence="4" id="KW-0547">Nucleotide-binding</keyword>
<keyword evidence="7" id="KW-1133">Transmembrane helix</keyword>
<dbReference type="PROSITE" id="PS00108">
    <property type="entry name" value="PROTEIN_KINASE_ST"/>
    <property type="match status" value="1"/>
</dbReference>
<dbReference type="CDD" id="cd14014">
    <property type="entry name" value="STKc_PknB_like"/>
    <property type="match status" value="1"/>
</dbReference>
<keyword evidence="3" id="KW-0808">Transferase</keyword>
<evidence type="ECO:0000313" key="9">
    <source>
        <dbReference type="EMBL" id="RAQ96106.1"/>
    </source>
</evidence>
<keyword evidence="5" id="KW-0418">Kinase</keyword>
<dbReference type="GO" id="GO:0004674">
    <property type="term" value="F:protein serine/threonine kinase activity"/>
    <property type="evidence" value="ECO:0007669"/>
    <property type="project" value="UniProtKB-KW"/>
</dbReference>
<dbReference type="EMBL" id="MCIF01000002">
    <property type="protein sequence ID" value="RAQ96106.1"/>
    <property type="molecule type" value="Genomic_DNA"/>
</dbReference>
<reference evidence="9 10" key="1">
    <citation type="submission" date="2016-08" db="EMBL/GenBank/DDBJ databases">
        <title>Analysis of Carbohydrate Active Enzymes in Thermogemmatispora T81 Reveals Carbohydrate Degradation Ability.</title>
        <authorList>
            <person name="Tomazini A."/>
            <person name="Lal S."/>
            <person name="Stott M."/>
            <person name="Henrissat B."/>
            <person name="Polikarpov I."/>
            <person name="Sparling R."/>
            <person name="Levin D.B."/>
        </authorList>
    </citation>
    <scope>NUCLEOTIDE SEQUENCE [LARGE SCALE GENOMIC DNA]</scope>
    <source>
        <strain evidence="9 10">T81</strain>
    </source>
</reference>
<dbReference type="InterPro" id="IPR030616">
    <property type="entry name" value="Aur-like"/>
</dbReference>
<dbReference type="InterPro" id="IPR011009">
    <property type="entry name" value="Kinase-like_dom_sf"/>
</dbReference>
<feature type="transmembrane region" description="Helical" evidence="7">
    <location>
        <begin position="298"/>
        <end position="323"/>
    </location>
</feature>
<comment type="caution">
    <text evidence="9">The sequence shown here is derived from an EMBL/GenBank/DDBJ whole genome shotgun (WGS) entry which is preliminary data.</text>
</comment>
<dbReference type="Proteomes" id="UP000248706">
    <property type="component" value="Unassembled WGS sequence"/>
</dbReference>
<dbReference type="Pfam" id="PF00069">
    <property type="entry name" value="Pkinase"/>
    <property type="match status" value="1"/>
</dbReference>
<evidence type="ECO:0000256" key="4">
    <source>
        <dbReference type="ARBA" id="ARBA00022741"/>
    </source>
</evidence>
<dbReference type="EC" id="2.7.11.1" evidence="1"/>
<organism evidence="9 10">
    <name type="scientific">Thermogemmatispora tikiterensis</name>
    <dbReference type="NCBI Taxonomy" id="1825093"/>
    <lineage>
        <taxon>Bacteria</taxon>
        <taxon>Bacillati</taxon>
        <taxon>Chloroflexota</taxon>
        <taxon>Ktedonobacteria</taxon>
        <taxon>Thermogemmatisporales</taxon>
        <taxon>Thermogemmatisporaceae</taxon>
        <taxon>Thermogemmatispora</taxon>
    </lineage>
</organism>
<keyword evidence="7" id="KW-0472">Membrane</keyword>
<protein>
    <recommendedName>
        <fullName evidence="1">non-specific serine/threonine protein kinase</fullName>
        <ecNumber evidence="1">2.7.11.1</ecNumber>
    </recommendedName>
</protein>
<dbReference type="RefSeq" id="WP_112429402.1">
    <property type="nucleotide sequence ID" value="NZ_MCIF01000002.1"/>
</dbReference>
<evidence type="ECO:0000313" key="10">
    <source>
        <dbReference type="Proteomes" id="UP000248706"/>
    </source>
</evidence>
<name>A0A328VEJ5_9CHLR</name>
<dbReference type="FunFam" id="1.10.510.10:FF:000021">
    <property type="entry name" value="Serine/threonine protein kinase"/>
    <property type="match status" value="1"/>
</dbReference>
<evidence type="ECO:0000256" key="5">
    <source>
        <dbReference type="ARBA" id="ARBA00022777"/>
    </source>
</evidence>
<dbReference type="PANTHER" id="PTHR24350">
    <property type="entry name" value="SERINE/THREONINE-PROTEIN KINASE IAL-RELATED"/>
    <property type="match status" value="1"/>
</dbReference>
<evidence type="ECO:0000259" key="8">
    <source>
        <dbReference type="PROSITE" id="PS50011"/>
    </source>
</evidence>
<dbReference type="Gene3D" id="3.30.200.20">
    <property type="entry name" value="Phosphorylase Kinase, domain 1"/>
    <property type="match status" value="1"/>
</dbReference>
<dbReference type="OrthoDB" id="9814968at2"/>
<keyword evidence="2" id="KW-0723">Serine/threonine-protein kinase</keyword>
<evidence type="ECO:0000256" key="3">
    <source>
        <dbReference type="ARBA" id="ARBA00022679"/>
    </source>
</evidence>
<evidence type="ECO:0000256" key="2">
    <source>
        <dbReference type="ARBA" id="ARBA00022527"/>
    </source>
</evidence>
<keyword evidence="6" id="KW-0067">ATP-binding</keyword>
<dbReference type="AlphaFoldDB" id="A0A328VEJ5"/>
<dbReference type="InterPro" id="IPR008271">
    <property type="entry name" value="Ser/Thr_kinase_AS"/>
</dbReference>